<proteinExistence type="predicted"/>
<gene>
    <name evidence="2" type="ORF">BCR35DRAFT_302527</name>
</gene>
<dbReference type="InParanoid" id="A0A1Y2FPM7"/>
<evidence type="ECO:0000313" key="2">
    <source>
        <dbReference type="EMBL" id="ORY85933.1"/>
    </source>
</evidence>
<reference evidence="2 3" key="1">
    <citation type="submission" date="2016-07" db="EMBL/GenBank/DDBJ databases">
        <title>Pervasive Adenine N6-methylation of Active Genes in Fungi.</title>
        <authorList>
            <consortium name="DOE Joint Genome Institute"/>
            <person name="Mondo S.J."/>
            <person name="Dannebaum R.O."/>
            <person name="Kuo R.C."/>
            <person name="Labutti K."/>
            <person name="Haridas S."/>
            <person name="Kuo A."/>
            <person name="Salamov A."/>
            <person name="Ahrendt S.R."/>
            <person name="Lipzen A."/>
            <person name="Sullivan W."/>
            <person name="Andreopoulos W.B."/>
            <person name="Clum A."/>
            <person name="Lindquist E."/>
            <person name="Daum C."/>
            <person name="Ramamoorthy G.K."/>
            <person name="Gryganskyi A."/>
            <person name="Culley D."/>
            <person name="Magnuson J.K."/>
            <person name="James T.Y."/>
            <person name="O'Malley M.A."/>
            <person name="Stajich J.E."/>
            <person name="Spatafora J.W."/>
            <person name="Visel A."/>
            <person name="Grigoriev I.V."/>
        </authorList>
    </citation>
    <scope>NUCLEOTIDE SEQUENCE [LARGE SCALE GENOMIC DNA]</scope>
    <source>
        <strain evidence="2 3">62-1032</strain>
    </source>
</reference>
<feature type="compositionally biased region" description="Polar residues" evidence="1">
    <location>
        <begin position="183"/>
        <end position="193"/>
    </location>
</feature>
<dbReference type="AlphaFoldDB" id="A0A1Y2FPM7"/>
<sequence>MDPDKEPPPYAPPAYEPEPPPPAEHNNESSSFPKDKKAPVEQQADTTFRPQASTSSAPLDLSINAGGDPLCFHVYKSGGFLSLDDVVTGEDKTTPLYYLRFPRTLSPRWNLTLHRGDSNGPLLCTITKGAWNANKLLTFAESEGGREYPSTSPRCSAEVASLSLIRTATSGPETAYSRPTGPFASTSRGSRDSSLWLSGRTLQQALAKTASCSSTRPSFTWST</sequence>
<keyword evidence="3" id="KW-1185">Reference proteome</keyword>
<comment type="caution">
    <text evidence="2">The sequence shown here is derived from an EMBL/GenBank/DDBJ whole genome shotgun (WGS) entry which is preliminary data.</text>
</comment>
<feature type="compositionally biased region" description="Polar residues" evidence="1">
    <location>
        <begin position="43"/>
        <end position="57"/>
    </location>
</feature>
<dbReference type="OrthoDB" id="2612513at2759"/>
<accession>A0A1Y2FPM7</accession>
<dbReference type="Proteomes" id="UP000193467">
    <property type="component" value="Unassembled WGS sequence"/>
</dbReference>
<evidence type="ECO:0000256" key="1">
    <source>
        <dbReference type="SAM" id="MobiDB-lite"/>
    </source>
</evidence>
<feature type="region of interest" description="Disordered" evidence="1">
    <location>
        <begin position="1"/>
        <end position="60"/>
    </location>
</feature>
<organism evidence="2 3">
    <name type="scientific">Leucosporidium creatinivorum</name>
    <dbReference type="NCBI Taxonomy" id="106004"/>
    <lineage>
        <taxon>Eukaryota</taxon>
        <taxon>Fungi</taxon>
        <taxon>Dikarya</taxon>
        <taxon>Basidiomycota</taxon>
        <taxon>Pucciniomycotina</taxon>
        <taxon>Microbotryomycetes</taxon>
        <taxon>Leucosporidiales</taxon>
        <taxon>Leucosporidium</taxon>
    </lineage>
</organism>
<feature type="compositionally biased region" description="Pro residues" evidence="1">
    <location>
        <begin position="8"/>
        <end position="23"/>
    </location>
</feature>
<name>A0A1Y2FPM7_9BASI</name>
<feature type="region of interest" description="Disordered" evidence="1">
    <location>
        <begin position="170"/>
        <end position="193"/>
    </location>
</feature>
<protein>
    <submittedName>
        <fullName evidence="2">Uncharacterized protein</fullName>
    </submittedName>
</protein>
<dbReference type="STRING" id="106004.A0A1Y2FPM7"/>
<evidence type="ECO:0000313" key="3">
    <source>
        <dbReference type="Proteomes" id="UP000193467"/>
    </source>
</evidence>
<dbReference type="EMBL" id="MCGR01000015">
    <property type="protein sequence ID" value="ORY85933.1"/>
    <property type="molecule type" value="Genomic_DNA"/>
</dbReference>